<evidence type="ECO:0000313" key="1">
    <source>
        <dbReference type="EMBL" id="QFZ84275.1"/>
    </source>
</evidence>
<accession>A0A5Q0M724</accession>
<dbReference type="RefSeq" id="WP_153282919.1">
    <property type="nucleotide sequence ID" value="NZ_CP045644.1"/>
</dbReference>
<gene>
    <name evidence="1" type="ORF">GFK26_16670</name>
</gene>
<dbReference type="EMBL" id="CP045644">
    <property type="protein sequence ID" value="QFZ84275.1"/>
    <property type="molecule type" value="Genomic_DNA"/>
</dbReference>
<reference evidence="1 2" key="1">
    <citation type="submission" date="2019-10" db="EMBL/GenBank/DDBJ databases">
        <title>Complete genome sequence of Variovorax paradoxus 5C-2.</title>
        <authorList>
            <person name="Gogoleva N.E."/>
            <person name="Balkin A.S."/>
        </authorList>
    </citation>
    <scope>NUCLEOTIDE SEQUENCE [LARGE SCALE GENOMIC DNA]</scope>
    <source>
        <strain evidence="1 2">5C-2</strain>
    </source>
</reference>
<organism evidence="1 2">
    <name type="scientific">Variovorax paradoxus</name>
    <dbReference type="NCBI Taxonomy" id="34073"/>
    <lineage>
        <taxon>Bacteria</taxon>
        <taxon>Pseudomonadati</taxon>
        <taxon>Pseudomonadota</taxon>
        <taxon>Betaproteobacteria</taxon>
        <taxon>Burkholderiales</taxon>
        <taxon>Comamonadaceae</taxon>
        <taxon>Variovorax</taxon>
    </lineage>
</organism>
<protein>
    <submittedName>
        <fullName evidence="1">Uncharacterized protein</fullName>
    </submittedName>
</protein>
<proteinExistence type="predicted"/>
<sequence length="108" mass="12029">MAHPPMFTEACLDTSFARTTERREALALLNTRLHPALQRIVAAEVAAGNRVVDVGIDWPDVGSVHVTLHTRFTGRHAGKEAAFSLCNDPHYWHADYSTAEKPRHLLIC</sequence>
<evidence type="ECO:0000313" key="2">
    <source>
        <dbReference type="Proteomes" id="UP000326780"/>
    </source>
</evidence>
<dbReference type="Proteomes" id="UP000326780">
    <property type="component" value="Chromosome"/>
</dbReference>
<name>A0A5Q0M724_VARPD</name>
<dbReference type="AlphaFoldDB" id="A0A5Q0M724"/>